<dbReference type="EMBL" id="CP023563">
    <property type="protein sequence ID" value="ATG51165.1"/>
    <property type="molecule type" value="Genomic_DNA"/>
</dbReference>
<name>A0A291GLS2_9MICO</name>
<accession>A0A291GLS2</accession>
<dbReference type="KEGG" id="brz:CFK38_06225"/>
<proteinExistence type="predicted"/>
<sequence>MLERPVTVAEVESPAWLVAVADLEEYWAKPRREEQNTSVETMALLAGDGPLMRDGEAVRVTVAPSPSGTSVSERTWVKLTVAHAEKSSHTEELPKLMRLWFAAVERCDSDGRADFDTGELAEILGCAERTMRDTIAQGKRCGQLREKSDARHVYLIGVTNDRPSAVRLTKKRRAEDVAKRPRR</sequence>
<dbReference type="Proteomes" id="UP000218165">
    <property type="component" value="Chromosome"/>
</dbReference>
<organism evidence="1 2">
    <name type="scientific">Brachybacterium vulturis</name>
    <dbReference type="NCBI Taxonomy" id="2017484"/>
    <lineage>
        <taxon>Bacteria</taxon>
        <taxon>Bacillati</taxon>
        <taxon>Actinomycetota</taxon>
        <taxon>Actinomycetes</taxon>
        <taxon>Micrococcales</taxon>
        <taxon>Dermabacteraceae</taxon>
        <taxon>Brachybacterium</taxon>
    </lineage>
</organism>
<gene>
    <name evidence="1" type="ORF">CFK38_06225</name>
</gene>
<protein>
    <submittedName>
        <fullName evidence="1">Uncharacterized protein</fullName>
    </submittedName>
</protein>
<dbReference type="AlphaFoldDB" id="A0A291GLS2"/>
<reference evidence="2" key="1">
    <citation type="submission" date="2017-09" db="EMBL/GenBank/DDBJ databases">
        <title>Brachybacterium sp. VM2412.</title>
        <authorList>
            <person name="Tak E.J."/>
            <person name="Bae J.-W."/>
        </authorList>
    </citation>
    <scope>NUCLEOTIDE SEQUENCE [LARGE SCALE GENOMIC DNA]</scope>
    <source>
        <strain evidence="2">VM2412</strain>
    </source>
</reference>
<evidence type="ECO:0000313" key="1">
    <source>
        <dbReference type="EMBL" id="ATG51165.1"/>
    </source>
</evidence>
<evidence type="ECO:0000313" key="2">
    <source>
        <dbReference type="Proteomes" id="UP000218165"/>
    </source>
</evidence>
<keyword evidence="2" id="KW-1185">Reference proteome</keyword>